<keyword evidence="3" id="KW-1185">Reference proteome</keyword>
<sequence length="107" mass="11158">MPPTPEAAEAVGAVAKVRVLMKVMSARKTPARRPNSVSNIADPLGSEPDSEPDSELDGPPAGTGRAAWGRIRIGQPQRDSPCGPATVTSFAPPAEVITRYPFAQLPA</sequence>
<evidence type="ECO:0000256" key="1">
    <source>
        <dbReference type="SAM" id="MobiDB-lite"/>
    </source>
</evidence>
<feature type="region of interest" description="Disordered" evidence="1">
    <location>
        <begin position="25"/>
        <end position="68"/>
    </location>
</feature>
<comment type="caution">
    <text evidence="2">The sequence shown here is derived from an EMBL/GenBank/DDBJ whole genome shotgun (WGS) entry which is preliminary data.</text>
</comment>
<gene>
    <name evidence="2" type="ORF">GCM10009839_41590</name>
</gene>
<accession>A0ABP5FXV2</accession>
<proteinExistence type="predicted"/>
<protein>
    <submittedName>
        <fullName evidence="2">Uncharacterized protein</fullName>
    </submittedName>
</protein>
<evidence type="ECO:0000313" key="3">
    <source>
        <dbReference type="Proteomes" id="UP001500751"/>
    </source>
</evidence>
<dbReference type="EMBL" id="BAAAQN010000023">
    <property type="protein sequence ID" value="GAA2036382.1"/>
    <property type="molecule type" value="Genomic_DNA"/>
</dbReference>
<name>A0ABP5FXV2_9ACTN</name>
<evidence type="ECO:0000313" key="2">
    <source>
        <dbReference type="EMBL" id="GAA2036382.1"/>
    </source>
</evidence>
<dbReference type="Proteomes" id="UP001500751">
    <property type="component" value="Unassembled WGS sequence"/>
</dbReference>
<reference evidence="3" key="1">
    <citation type="journal article" date="2019" name="Int. J. Syst. Evol. Microbiol.">
        <title>The Global Catalogue of Microorganisms (GCM) 10K type strain sequencing project: providing services to taxonomists for standard genome sequencing and annotation.</title>
        <authorList>
            <consortium name="The Broad Institute Genomics Platform"/>
            <consortium name="The Broad Institute Genome Sequencing Center for Infectious Disease"/>
            <person name="Wu L."/>
            <person name="Ma J."/>
        </authorList>
    </citation>
    <scope>NUCLEOTIDE SEQUENCE [LARGE SCALE GENOMIC DNA]</scope>
    <source>
        <strain evidence="3">JCM 16014</strain>
    </source>
</reference>
<organism evidence="2 3">
    <name type="scientific">Catenulispora yoronensis</name>
    <dbReference type="NCBI Taxonomy" id="450799"/>
    <lineage>
        <taxon>Bacteria</taxon>
        <taxon>Bacillati</taxon>
        <taxon>Actinomycetota</taxon>
        <taxon>Actinomycetes</taxon>
        <taxon>Catenulisporales</taxon>
        <taxon>Catenulisporaceae</taxon>
        <taxon>Catenulispora</taxon>
    </lineage>
</organism>